<dbReference type="InterPro" id="IPR036390">
    <property type="entry name" value="WH_DNA-bd_sf"/>
</dbReference>
<dbReference type="Proteomes" id="UP000736672">
    <property type="component" value="Unassembled WGS sequence"/>
</dbReference>
<name>A0A9P9JRR3_FUSSL</name>
<sequence>MAGPGASPAPSPDHLDALAAKLTQAANALRQKSTSPNGNGAAKESLSTAAEAQKAGVAALRGMTSPKERFLDLMLIPPAMGVLRVFLHWGALERIPRDCITPISYAQLADELGAEVELVRRLAWVLVAAGFLKQIGDDEVVNTPNAVMLIGNVTLRGVLDVVADEGARVVSMRKSPSQAKPDLQPEKPDIPELALICRDLFIKYATSDPAYSAPRKSAA</sequence>
<protein>
    <submittedName>
        <fullName evidence="2">Uncharacterized protein</fullName>
    </submittedName>
</protein>
<proteinExistence type="predicted"/>
<comment type="caution">
    <text evidence="2">The sequence shown here is derived from an EMBL/GenBank/DDBJ whole genome shotgun (WGS) entry which is preliminary data.</text>
</comment>
<accession>A0A9P9JRR3</accession>
<dbReference type="Gene3D" id="1.10.10.10">
    <property type="entry name" value="Winged helix-like DNA-binding domain superfamily/Winged helix DNA-binding domain"/>
    <property type="match status" value="1"/>
</dbReference>
<dbReference type="OrthoDB" id="1535081at2759"/>
<dbReference type="EMBL" id="JAGTJS010000035">
    <property type="protein sequence ID" value="KAH7230786.1"/>
    <property type="molecule type" value="Genomic_DNA"/>
</dbReference>
<evidence type="ECO:0000313" key="2">
    <source>
        <dbReference type="EMBL" id="KAH7230786.1"/>
    </source>
</evidence>
<organism evidence="2 3">
    <name type="scientific">Fusarium solani</name>
    <name type="common">Filamentous fungus</name>
    <dbReference type="NCBI Taxonomy" id="169388"/>
    <lineage>
        <taxon>Eukaryota</taxon>
        <taxon>Fungi</taxon>
        <taxon>Dikarya</taxon>
        <taxon>Ascomycota</taxon>
        <taxon>Pezizomycotina</taxon>
        <taxon>Sordariomycetes</taxon>
        <taxon>Hypocreomycetidae</taxon>
        <taxon>Hypocreales</taxon>
        <taxon>Nectriaceae</taxon>
        <taxon>Fusarium</taxon>
        <taxon>Fusarium solani species complex</taxon>
    </lineage>
</organism>
<dbReference type="InterPro" id="IPR036388">
    <property type="entry name" value="WH-like_DNA-bd_sf"/>
</dbReference>
<feature type="region of interest" description="Disordered" evidence="1">
    <location>
        <begin position="26"/>
        <end position="47"/>
    </location>
</feature>
<reference evidence="2" key="1">
    <citation type="journal article" date="2021" name="Nat. Commun.">
        <title>Genetic determinants of endophytism in the Arabidopsis root mycobiome.</title>
        <authorList>
            <person name="Mesny F."/>
            <person name="Miyauchi S."/>
            <person name="Thiergart T."/>
            <person name="Pickel B."/>
            <person name="Atanasova L."/>
            <person name="Karlsson M."/>
            <person name="Huettel B."/>
            <person name="Barry K.W."/>
            <person name="Haridas S."/>
            <person name="Chen C."/>
            <person name="Bauer D."/>
            <person name="Andreopoulos W."/>
            <person name="Pangilinan J."/>
            <person name="LaButti K."/>
            <person name="Riley R."/>
            <person name="Lipzen A."/>
            <person name="Clum A."/>
            <person name="Drula E."/>
            <person name="Henrissat B."/>
            <person name="Kohler A."/>
            <person name="Grigoriev I.V."/>
            <person name="Martin F.M."/>
            <person name="Hacquard S."/>
        </authorList>
    </citation>
    <scope>NUCLEOTIDE SEQUENCE</scope>
    <source>
        <strain evidence="2">FSSC 5 MPI-SDFR-AT-0091</strain>
    </source>
</reference>
<keyword evidence="3" id="KW-1185">Reference proteome</keyword>
<dbReference type="SUPFAM" id="SSF46785">
    <property type="entry name" value="Winged helix' DNA-binding domain"/>
    <property type="match status" value="1"/>
</dbReference>
<evidence type="ECO:0000256" key="1">
    <source>
        <dbReference type="SAM" id="MobiDB-lite"/>
    </source>
</evidence>
<gene>
    <name evidence="2" type="ORF">B0J15DRAFT_555896</name>
</gene>
<dbReference type="AlphaFoldDB" id="A0A9P9JRR3"/>
<evidence type="ECO:0000313" key="3">
    <source>
        <dbReference type="Proteomes" id="UP000736672"/>
    </source>
</evidence>